<name>A0A4Y2CYX1_ARAVE</name>
<comment type="caution">
    <text evidence="1">The sequence shown here is derived from an EMBL/GenBank/DDBJ whole genome shotgun (WGS) entry which is preliminary data.</text>
</comment>
<dbReference type="Proteomes" id="UP000499080">
    <property type="component" value="Unassembled WGS sequence"/>
</dbReference>
<organism evidence="1 2">
    <name type="scientific">Araneus ventricosus</name>
    <name type="common">Orbweaver spider</name>
    <name type="synonym">Epeira ventricosa</name>
    <dbReference type="NCBI Taxonomy" id="182803"/>
    <lineage>
        <taxon>Eukaryota</taxon>
        <taxon>Metazoa</taxon>
        <taxon>Ecdysozoa</taxon>
        <taxon>Arthropoda</taxon>
        <taxon>Chelicerata</taxon>
        <taxon>Arachnida</taxon>
        <taxon>Araneae</taxon>
        <taxon>Araneomorphae</taxon>
        <taxon>Entelegynae</taxon>
        <taxon>Araneoidea</taxon>
        <taxon>Araneidae</taxon>
        <taxon>Araneus</taxon>
    </lineage>
</organism>
<accession>A0A4Y2CYX1</accession>
<dbReference type="OrthoDB" id="8191996at2759"/>
<keyword evidence="2" id="KW-1185">Reference proteome</keyword>
<protein>
    <recommendedName>
        <fullName evidence="3">Mos1 transposase HTH domain-containing protein</fullName>
    </recommendedName>
</protein>
<evidence type="ECO:0000313" key="1">
    <source>
        <dbReference type="EMBL" id="GBM09681.1"/>
    </source>
</evidence>
<evidence type="ECO:0000313" key="2">
    <source>
        <dbReference type="Proteomes" id="UP000499080"/>
    </source>
</evidence>
<dbReference type="EMBL" id="BGPR01000274">
    <property type="protein sequence ID" value="GBM09681.1"/>
    <property type="molecule type" value="Genomic_DNA"/>
</dbReference>
<dbReference type="AlphaFoldDB" id="A0A4Y2CYX1"/>
<sequence length="114" mass="12964">MLQSTENPADCKIRSAIRFLYAEVVKAAEIHLQINKVYGEMVGKWARAFKDGRTNVHDGERSEQSSVITEDLVQKVVGNVLKKRRFTISSLPNEYLQVSRSVLYGIVTENLNYC</sequence>
<reference evidence="1 2" key="1">
    <citation type="journal article" date="2019" name="Sci. Rep.">
        <title>Orb-weaving spider Araneus ventricosus genome elucidates the spidroin gene catalogue.</title>
        <authorList>
            <person name="Kono N."/>
            <person name="Nakamura H."/>
            <person name="Ohtoshi R."/>
            <person name="Moran D.A.P."/>
            <person name="Shinohara A."/>
            <person name="Yoshida Y."/>
            <person name="Fujiwara M."/>
            <person name="Mori M."/>
            <person name="Tomita M."/>
            <person name="Arakawa K."/>
        </authorList>
    </citation>
    <scope>NUCLEOTIDE SEQUENCE [LARGE SCALE GENOMIC DNA]</scope>
</reference>
<evidence type="ECO:0008006" key="3">
    <source>
        <dbReference type="Google" id="ProtNLM"/>
    </source>
</evidence>
<proteinExistence type="predicted"/>
<gene>
    <name evidence="1" type="ORF">AVEN_186394_1</name>
</gene>